<comment type="subcellular location">
    <subcellularLocation>
        <location evidence="1">Membrane</location>
        <topology evidence="1">Multi-pass membrane protein</topology>
    </subcellularLocation>
</comment>
<feature type="transmembrane region" description="Helical" evidence="11">
    <location>
        <begin position="413"/>
        <end position="433"/>
    </location>
</feature>
<dbReference type="GO" id="GO:0005254">
    <property type="term" value="F:chloride channel activity"/>
    <property type="evidence" value="ECO:0007669"/>
    <property type="project" value="UniProtKB-KW"/>
</dbReference>
<feature type="transmembrane region" description="Helical" evidence="11">
    <location>
        <begin position="381"/>
        <end position="406"/>
    </location>
</feature>
<dbReference type="Pfam" id="PF00571">
    <property type="entry name" value="CBS"/>
    <property type="match status" value="2"/>
</dbReference>
<evidence type="ECO:0000256" key="5">
    <source>
        <dbReference type="ARBA" id="ARBA00023065"/>
    </source>
</evidence>
<keyword evidence="3 11" id="KW-0812">Transmembrane</keyword>
<evidence type="ECO:0000256" key="11">
    <source>
        <dbReference type="SAM" id="Phobius"/>
    </source>
</evidence>
<dbReference type="AlphaFoldDB" id="A0A1X7KNJ0"/>
<evidence type="ECO:0000259" key="12">
    <source>
        <dbReference type="PROSITE" id="PS51371"/>
    </source>
</evidence>
<feature type="transmembrane region" description="Helical" evidence="11">
    <location>
        <begin position="116"/>
        <end position="139"/>
    </location>
</feature>
<evidence type="ECO:0000313" key="14">
    <source>
        <dbReference type="Proteomes" id="UP000193804"/>
    </source>
</evidence>
<protein>
    <submittedName>
        <fullName evidence="13">Chloride channel protein, CIC family</fullName>
    </submittedName>
</protein>
<feature type="transmembrane region" description="Helical" evidence="11">
    <location>
        <begin position="350"/>
        <end position="369"/>
    </location>
</feature>
<feature type="domain" description="CBS" evidence="12">
    <location>
        <begin position="533"/>
        <end position="591"/>
    </location>
</feature>
<dbReference type="RefSeq" id="WP_085518128.1">
    <property type="nucleotide sequence ID" value="NZ_FXAW01000006.1"/>
</dbReference>
<evidence type="ECO:0000256" key="1">
    <source>
        <dbReference type="ARBA" id="ARBA00004141"/>
    </source>
</evidence>
<dbReference type="InterPro" id="IPR001807">
    <property type="entry name" value="ClC"/>
</dbReference>
<organism evidence="13 14">
    <name type="scientific">Marivirga sericea</name>
    <dbReference type="NCBI Taxonomy" id="1028"/>
    <lineage>
        <taxon>Bacteria</taxon>
        <taxon>Pseudomonadati</taxon>
        <taxon>Bacteroidota</taxon>
        <taxon>Cytophagia</taxon>
        <taxon>Cytophagales</taxon>
        <taxon>Marivirgaceae</taxon>
        <taxon>Marivirga</taxon>
    </lineage>
</organism>
<evidence type="ECO:0000256" key="10">
    <source>
        <dbReference type="PROSITE-ProRule" id="PRU00703"/>
    </source>
</evidence>
<dbReference type="PROSITE" id="PS51371">
    <property type="entry name" value="CBS"/>
    <property type="match status" value="2"/>
</dbReference>
<keyword evidence="9" id="KW-0407">Ion channel</keyword>
<feature type="transmembrane region" description="Helical" evidence="11">
    <location>
        <begin position="235"/>
        <end position="251"/>
    </location>
</feature>
<dbReference type="InterPro" id="IPR046342">
    <property type="entry name" value="CBS_dom_sf"/>
</dbReference>
<dbReference type="OrthoDB" id="9812438at2"/>
<proteinExistence type="predicted"/>
<dbReference type="InterPro" id="IPR000644">
    <property type="entry name" value="CBS_dom"/>
</dbReference>
<keyword evidence="10" id="KW-0129">CBS domain</keyword>
<keyword evidence="6 11" id="KW-0472">Membrane</keyword>
<keyword evidence="14" id="KW-1185">Reference proteome</keyword>
<dbReference type="Gene3D" id="1.10.3080.10">
    <property type="entry name" value="Clc chloride channel"/>
    <property type="match status" value="1"/>
</dbReference>
<feature type="transmembrane region" description="Helical" evidence="11">
    <location>
        <begin position="61"/>
        <end position="80"/>
    </location>
</feature>
<keyword evidence="2" id="KW-0813">Transport</keyword>
<feature type="transmembrane region" description="Helical" evidence="11">
    <location>
        <begin position="271"/>
        <end position="289"/>
    </location>
</feature>
<dbReference type="Pfam" id="PF00654">
    <property type="entry name" value="Voltage_CLC"/>
    <property type="match status" value="1"/>
</dbReference>
<dbReference type="InterPro" id="IPR014743">
    <property type="entry name" value="Cl-channel_core"/>
</dbReference>
<keyword evidence="4 11" id="KW-1133">Transmembrane helix</keyword>
<dbReference type="PRINTS" id="PR00762">
    <property type="entry name" value="CLCHANNEL"/>
</dbReference>
<feature type="transmembrane region" description="Helical" evidence="11">
    <location>
        <begin position="196"/>
        <end position="215"/>
    </location>
</feature>
<keyword evidence="7" id="KW-0869">Chloride channel</keyword>
<feature type="transmembrane region" description="Helical" evidence="11">
    <location>
        <begin position="320"/>
        <end position="343"/>
    </location>
</feature>
<dbReference type="EMBL" id="FXAW01000006">
    <property type="protein sequence ID" value="SMG43077.1"/>
    <property type="molecule type" value="Genomic_DNA"/>
</dbReference>
<dbReference type="SUPFAM" id="SSF54631">
    <property type="entry name" value="CBS-domain pair"/>
    <property type="match status" value="1"/>
</dbReference>
<evidence type="ECO:0000256" key="8">
    <source>
        <dbReference type="ARBA" id="ARBA00023214"/>
    </source>
</evidence>
<feature type="transmembrane region" description="Helical" evidence="11">
    <location>
        <begin position="159"/>
        <end position="184"/>
    </location>
</feature>
<gene>
    <name evidence="13" type="ORF">SAMN05661096_02974</name>
</gene>
<evidence type="ECO:0000256" key="6">
    <source>
        <dbReference type="ARBA" id="ARBA00023136"/>
    </source>
</evidence>
<name>A0A1X7KNJ0_9BACT</name>
<keyword evidence="8" id="KW-0868">Chloride</keyword>
<dbReference type="SUPFAM" id="SSF81340">
    <property type="entry name" value="Clc chloride channel"/>
    <property type="match status" value="1"/>
</dbReference>
<dbReference type="GO" id="GO:0034707">
    <property type="term" value="C:chloride channel complex"/>
    <property type="evidence" value="ECO:0007669"/>
    <property type="project" value="UniProtKB-KW"/>
</dbReference>
<dbReference type="InterPro" id="IPR050368">
    <property type="entry name" value="ClC-type_chloride_channel"/>
</dbReference>
<dbReference type="STRING" id="1028.SAMN05661096_02974"/>
<evidence type="ECO:0000256" key="9">
    <source>
        <dbReference type="ARBA" id="ARBA00023303"/>
    </source>
</evidence>
<evidence type="ECO:0000313" key="13">
    <source>
        <dbReference type="EMBL" id="SMG43077.1"/>
    </source>
</evidence>
<evidence type="ECO:0000256" key="7">
    <source>
        <dbReference type="ARBA" id="ARBA00023173"/>
    </source>
</evidence>
<evidence type="ECO:0000256" key="2">
    <source>
        <dbReference type="ARBA" id="ARBA00022448"/>
    </source>
</evidence>
<evidence type="ECO:0000256" key="4">
    <source>
        <dbReference type="ARBA" id="ARBA00022989"/>
    </source>
</evidence>
<reference evidence="14" key="1">
    <citation type="submission" date="2017-04" db="EMBL/GenBank/DDBJ databases">
        <authorList>
            <person name="Varghese N."/>
            <person name="Submissions S."/>
        </authorList>
    </citation>
    <scope>NUCLEOTIDE SEQUENCE [LARGE SCALE GENOMIC DNA]</scope>
    <source>
        <strain evidence="14">DSM 4125</strain>
    </source>
</reference>
<feature type="transmembrane region" description="Helical" evidence="11">
    <location>
        <begin position="21"/>
        <end position="41"/>
    </location>
</feature>
<dbReference type="CDD" id="cd00400">
    <property type="entry name" value="Voltage_gated_ClC"/>
    <property type="match status" value="1"/>
</dbReference>
<dbReference type="PANTHER" id="PTHR43427">
    <property type="entry name" value="CHLORIDE CHANNEL PROTEIN CLC-E"/>
    <property type="match status" value="1"/>
</dbReference>
<dbReference type="Gene3D" id="3.10.580.10">
    <property type="entry name" value="CBS-domain"/>
    <property type="match status" value="1"/>
</dbReference>
<evidence type="ECO:0000256" key="3">
    <source>
        <dbReference type="ARBA" id="ARBA00022692"/>
    </source>
</evidence>
<sequence>MKFKALLLKFLIWRVKHVSTTNFVIITSGVIGIIAGLAAVTLKESVHLLQNFLTRDFQQEFGNYLYLSYPLIGIILTLVLSKYILKEKLGHGITDILYSISKKSSIVKRTKTFSRMLTSTLTVGFGGSVGLEAPIVVTGSAIGSNIGRLVHLNYKQRTLLIGCGSAGAISAIFNSPIAGVIFSIEVILAEVTISSFIPLLIASVCGALVSLTLLGDDVLFSFNLTDEFIAADTPFYIFLGIFTGLVALYFTRIVGKVEGLIKNVKGDLNRAILGGVSLGFLIFLLPPLYGEGYDTITKLLEGNAQQILNNSLFFDDIESFYLIVLFAAGIILIKPVATALTLGSGGSGGIFAPSLFLGGLTGFLFAYLVNKMGVTDPISLSNFTLVGMSGVMSGVLHAPLTAIFLIAEITSGYTLFVPLMIVSAISYSTISYFEKYSMYTKPLVEKGDLIYHDKDRQVLSLIDLKKVIETDLLVIDPDATLGELVDLVRFSKRNIFPVVNQDQELMGIVTLDDIREIMFDEESRKNIIVNTLMHSPPTFVTGKENMRSVMMKFEKTGAWNLPVLEDGKYEGFVSKSRIFNAYRKKLIRQQIE</sequence>
<dbReference type="PANTHER" id="PTHR43427:SF6">
    <property type="entry name" value="CHLORIDE CHANNEL PROTEIN CLC-E"/>
    <property type="match status" value="1"/>
</dbReference>
<accession>A0A1X7KNJ0</accession>
<feature type="domain" description="CBS" evidence="12">
    <location>
        <begin position="468"/>
        <end position="524"/>
    </location>
</feature>
<keyword evidence="5" id="KW-0406">Ion transport</keyword>
<dbReference type="Proteomes" id="UP000193804">
    <property type="component" value="Unassembled WGS sequence"/>
</dbReference>